<feature type="region of interest" description="Disordered" evidence="3">
    <location>
        <begin position="1023"/>
        <end position="1071"/>
    </location>
</feature>
<dbReference type="GO" id="GO:0008146">
    <property type="term" value="F:sulfotransferase activity"/>
    <property type="evidence" value="ECO:0007669"/>
    <property type="project" value="InterPro"/>
</dbReference>
<dbReference type="InterPro" id="IPR036770">
    <property type="entry name" value="Ankyrin_rpt-contain_sf"/>
</dbReference>
<name>A0A812PI80_9DINO</name>
<dbReference type="Proteomes" id="UP000604046">
    <property type="component" value="Unassembled WGS sequence"/>
</dbReference>
<dbReference type="PANTHER" id="PTHR10605:SF56">
    <property type="entry name" value="BIFUNCTIONAL HEPARAN SULFATE N-DEACETYLASE_N-SULFOTRANSFERASE"/>
    <property type="match status" value="1"/>
</dbReference>
<dbReference type="InterPro" id="IPR037359">
    <property type="entry name" value="NST/OST"/>
</dbReference>
<protein>
    <submittedName>
        <fullName evidence="4">Uncharacterized protein</fullName>
    </submittedName>
</protein>
<feature type="region of interest" description="Disordered" evidence="3">
    <location>
        <begin position="810"/>
        <end position="831"/>
    </location>
</feature>
<accession>A0A812PI80</accession>
<dbReference type="InterPro" id="IPR027417">
    <property type="entry name" value="P-loop_NTPase"/>
</dbReference>
<dbReference type="OrthoDB" id="422472at2759"/>
<dbReference type="PROSITE" id="PS50088">
    <property type="entry name" value="ANK_REPEAT"/>
    <property type="match status" value="1"/>
</dbReference>
<dbReference type="PANTHER" id="PTHR10605">
    <property type="entry name" value="HEPARAN SULFATE SULFOTRANSFERASE"/>
    <property type="match status" value="1"/>
</dbReference>
<dbReference type="Gene3D" id="1.25.40.20">
    <property type="entry name" value="Ankyrin repeat-containing domain"/>
    <property type="match status" value="1"/>
</dbReference>
<dbReference type="SUPFAM" id="SSF52540">
    <property type="entry name" value="P-loop containing nucleoside triphosphate hydrolases"/>
    <property type="match status" value="2"/>
</dbReference>
<evidence type="ECO:0000313" key="5">
    <source>
        <dbReference type="Proteomes" id="UP000604046"/>
    </source>
</evidence>
<evidence type="ECO:0000313" key="4">
    <source>
        <dbReference type="EMBL" id="CAE7363614.1"/>
    </source>
</evidence>
<dbReference type="InterPro" id="IPR002110">
    <property type="entry name" value="Ankyrin_rpt"/>
</dbReference>
<evidence type="ECO:0000256" key="2">
    <source>
        <dbReference type="PROSITE-ProRule" id="PRU00023"/>
    </source>
</evidence>
<gene>
    <name evidence="4" type="ORF">SNAT2548_LOCUS19655</name>
</gene>
<evidence type="ECO:0000256" key="1">
    <source>
        <dbReference type="ARBA" id="ARBA00022679"/>
    </source>
</evidence>
<comment type="caution">
    <text evidence="4">The sequence shown here is derived from an EMBL/GenBank/DDBJ whole genome shotgun (WGS) entry which is preliminary data.</text>
</comment>
<feature type="repeat" description="ANK" evidence="2">
    <location>
        <begin position="1099"/>
        <end position="1131"/>
    </location>
</feature>
<dbReference type="AlphaFoldDB" id="A0A812PI80"/>
<keyword evidence="2" id="KW-0040">ANK repeat</keyword>
<reference evidence="4" key="1">
    <citation type="submission" date="2021-02" db="EMBL/GenBank/DDBJ databases">
        <authorList>
            <person name="Dougan E. K."/>
            <person name="Rhodes N."/>
            <person name="Thang M."/>
            <person name="Chan C."/>
        </authorList>
    </citation>
    <scope>NUCLEOTIDE SEQUENCE</scope>
</reference>
<dbReference type="SUPFAM" id="SSF48403">
    <property type="entry name" value="Ankyrin repeat"/>
    <property type="match status" value="1"/>
</dbReference>
<feature type="compositionally biased region" description="Polar residues" evidence="3">
    <location>
        <begin position="1047"/>
        <end position="1058"/>
    </location>
</feature>
<feature type="compositionally biased region" description="Basic and acidic residues" evidence="3">
    <location>
        <begin position="1061"/>
        <end position="1071"/>
    </location>
</feature>
<keyword evidence="5" id="KW-1185">Reference proteome</keyword>
<keyword evidence="1" id="KW-0808">Transferase</keyword>
<feature type="region of interest" description="Disordered" evidence="3">
    <location>
        <begin position="305"/>
        <end position="326"/>
    </location>
</feature>
<dbReference type="Gene3D" id="3.40.50.300">
    <property type="entry name" value="P-loop containing nucleotide triphosphate hydrolases"/>
    <property type="match status" value="2"/>
</dbReference>
<dbReference type="EMBL" id="CAJNDS010002186">
    <property type="protein sequence ID" value="CAE7363614.1"/>
    <property type="molecule type" value="Genomic_DNA"/>
</dbReference>
<evidence type="ECO:0000256" key="3">
    <source>
        <dbReference type="SAM" id="MobiDB-lite"/>
    </source>
</evidence>
<sequence length="1178" mass="130446">MRHYGTWLSSRGAAFKSFLRESGAYMPNHDVAHPVPGSARQCQAVPGSARQCQAVPGCAHVLETVTSRSRGRVAAVAWKVPGCRRNAAVAVPISARPRGGRYWDIELKLHEYLTSVNWTWSFDSRELMPFGLCTPTSCSTGHLRTEVVPRFVGHMLGLNTTTVSLGAASGAVLVIHELALWQELPLDFVIAGINRCGTTSLHYNLGQHPEVSFMKTSGEDTTLMHRTILPRREDVEAFRKRAGTTRLLGYRHSGIFTSSRLLHGLRRIPNLRALLVLCEPMGRIERFFLVDTLQPCRDLRDLSQLGSQDEDKQGSPIDALQAPSTPPRCWTSVAAALEDPDGGFQSEEHRRKLQSNPNAAQHPLLERHLIGSFLPGIRKLFGDRLLMVYQDSLRHNARETWNRMAAFLGASPFHAQADFPQKNTLPGHRTDLCYNASLVQRFKWLLEPEYRAIEEALKTSGEAVPLGLQQRQTRCERDGLTKPRLMIEATPLFYRSVIQDDAGAGLLWVGVEGLLSESAATEALPSKAFCTRAGRTCETTMLHPQRQAAHMSLIVRKAEVTSLQLHGRFVDAAETQLLRCRSLRGHELATCCANFLGKLVGMFNVVWVWRLKLHEYLTSVNWSWTFESGKALMPFGLCAPTSCSTEHLRTEVVPHFVGNVLGLNTTSVRLGAASGAVLVIHELALWQELPLDFVIAGISRCGTTSLHYNLGQHPEVSFMETSGEDTTLMHQTILPRREDVEVFRKRAGATRLLGYRRSGIFTSSRLLHGLRRIPNLRALLVLCEPMGRIERFFLVDTLQPCRDLRDLSQLGSQDEDKQGSPIDALQAPSTPPRCWTSVAAALEDPDGGFQSEEHRRKLQSNPNAAQHPLLERHLIGSFLPGIRKLFGDRLLMVYQDSLRHNARETWNRMAAFLGASPFHAQADFPQKNTLPGHRTDLCYNASLVRRFKWLLEPEYRAIEEAEPPVLAAAGLGGRGASAWSHCCVLLPMLACDARCGTCACEDRPSGTVRIDLAELLHRGTCGVPAEATPPEPRDGAASPTLKEELVTRQSSGVSQLHKLQSPREEQAEEADPHFRLQLSSFLEKHGFSGINVPRRSFLRKTFALHKAAELADVATTTLLLAEGADVSLRNSSGRTAADVAKKKDNCGSHAAVFNLLVEAGTTRASTKTQPHPPFANKP</sequence>
<proteinExistence type="predicted"/>
<organism evidence="4 5">
    <name type="scientific">Symbiodinium natans</name>
    <dbReference type="NCBI Taxonomy" id="878477"/>
    <lineage>
        <taxon>Eukaryota</taxon>
        <taxon>Sar</taxon>
        <taxon>Alveolata</taxon>
        <taxon>Dinophyceae</taxon>
        <taxon>Suessiales</taxon>
        <taxon>Symbiodiniaceae</taxon>
        <taxon>Symbiodinium</taxon>
    </lineage>
</organism>